<evidence type="ECO:0000256" key="3">
    <source>
        <dbReference type="ARBA" id="ARBA00022857"/>
    </source>
</evidence>
<dbReference type="RefSeq" id="WP_354298087.1">
    <property type="nucleotide sequence ID" value="NZ_JBEPLU010000003.1"/>
</dbReference>
<dbReference type="PANTHER" id="PTHR12592">
    <property type="entry name" value="ATP-DEPENDENT (S)-NAD(P)H-HYDRATE DEHYDRATASE FAMILY MEMBER"/>
    <property type="match status" value="1"/>
</dbReference>
<dbReference type="CDD" id="cd01171">
    <property type="entry name" value="YXKO-related"/>
    <property type="match status" value="1"/>
</dbReference>
<evidence type="ECO:0000259" key="6">
    <source>
        <dbReference type="PROSITE" id="PS51383"/>
    </source>
</evidence>
<evidence type="ECO:0000313" key="8">
    <source>
        <dbReference type="Proteomes" id="UP001549110"/>
    </source>
</evidence>
<name>A0ABV2EM16_9CAUL</name>
<dbReference type="InterPro" id="IPR029056">
    <property type="entry name" value="Ribokinase-like"/>
</dbReference>
<organism evidence="7 8">
    <name type="scientific">Phenylobacterium koreense</name>
    <dbReference type="NCBI Taxonomy" id="266125"/>
    <lineage>
        <taxon>Bacteria</taxon>
        <taxon>Pseudomonadati</taxon>
        <taxon>Pseudomonadota</taxon>
        <taxon>Alphaproteobacteria</taxon>
        <taxon>Caulobacterales</taxon>
        <taxon>Caulobacteraceae</taxon>
        <taxon>Phenylobacterium</taxon>
    </lineage>
</organism>
<sequence>MSQIIDLPLVKRLQRPSHSDKDGRGRVLVIGEGLDAAGALLLSGTAALRTGARELQIAAPPGLAASLGVAVPEARIIPLDEALAGAAAQSDAVVVGASSTAEDGRPTRQFALAPGGAAYLLMAPAMTGLKPAEAQAFGGRLVLLASLAEMAALRGRGQDEVLSEPLEIAREVAAAYQAVVIMNDRDSQIVGADGRAWQTAGNVAALATGGSGDVLAGIIAGLMARGFAPVDAAVIGAYLHGRAGWRLSHDVGSVGFLARELLEEIPLVMTDLSTAQTLPGSL</sequence>
<proteinExistence type="predicted"/>
<evidence type="ECO:0000313" key="7">
    <source>
        <dbReference type="EMBL" id="MET3528089.1"/>
    </source>
</evidence>
<gene>
    <name evidence="7" type="ORF">ABID41_003228</name>
</gene>
<keyword evidence="1" id="KW-0547">Nucleotide-binding</keyword>
<accession>A0ABV2EM16</accession>
<comment type="caution">
    <text evidence="7">The sequence shown here is derived from an EMBL/GenBank/DDBJ whole genome shotgun (WGS) entry which is preliminary data.</text>
</comment>
<evidence type="ECO:0000256" key="4">
    <source>
        <dbReference type="ARBA" id="ARBA00023027"/>
    </source>
</evidence>
<dbReference type="PANTHER" id="PTHR12592:SF0">
    <property type="entry name" value="ATP-DEPENDENT (S)-NAD(P)H-HYDRATE DEHYDRATASE"/>
    <property type="match status" value="1"/>
</dbReference>
<dbReference type="EMBL" id="JBEPLU010000003">
    <property type="protein sequence ID" value="MET3528089.1"/>
    <property type="molecule type" value="Genomic_DNA"/>
</dbReference>
<keyword evidence="2" id="KW-0067">ATP-binding</keyword>
<dbReference type="InterPro" id="IPR017953">
    <property type="entry name" value="Carbohydrate_kinase_pred_CS"/>
</dbReference>
<dbReference type="PROSITE" id="PS01050">
    <property type="entry name" value="YJEF_C_2"/>
    <property type="match status" value="1"/>
</dbReference>
<evidence type="ECO:0000256" key="1">
    <source>
        <dbReference type="ARBA" id="ARBA00022741"/>
    </source>
</evidence>
<keyword evidence="8" id="KW-1185">Reference proteome</keyword>
<dbReference type="PROSITE" id="PS51383">
    <property type="entry name" value="YJEF_C_3"/>
    <property type="match status" value="1"/>
</dbReference>
<evidence type="ECO:0000256" key="5">
    <source>
        <dbReference type="ARBA" id="ARBA00023239"/>
    </source>
</evidence>
<dbReference type="InterPro" id="IPR000631">
    <property type="entry name" value="CARKD"/>
</dbReference>
<protein>
    <submittedName>
        <fullName evidence="7">Hydroxyethylthiazole kinase-like uncharacterized protein yjeF</fullName>
    </submittedName>
</protein>
<reference evidence="7 8" key="1">
    <citation type="submission" date="2024-06" db="EMBL/GenBank/DDBJ databases">
        <title>Genomic Encyclopedia of Type Strains, Phase IV (KMG-IV): sequencing the most valuable type-strain genomes for metagenomic binning, comparative biology and taxonomic classification.</title>
        <authorList>
            <person name="Goeker M."/>
        </authorList>
    </citation>
    <scope>NUCLEOTIDE SEQUENCE [LARGE SCALE GENOMIC DNA]</scope>
    <source>
        <strain evidence="7 8">DSM 17809</strain>
    </source>
</reference>
<dbReference type="Proteomes" id="UP001549110">
    <property type="component" value="Unassembled WGS sequence"/>
</dbReference>
<dbReference type="Pfam" id="PF01256">
    <property type="entry name" value="Carb_kinase"/>
    <property type="match status" value="1"/>
</dbReference>
<keyword evidence="5" id="KW-0456">Lyase</keyword>
<keyword evidence="4" id="KW-0520">NAD</keyword>
<evidence type="ECO:0000256" key="2">
    <source>
        <dbReference type="ARBA" id="ARBA00022840"/>
    </source>
</evidence>
<dbReference type="Gene3D" id="3.40.1190.20">
    <property type="match status" value="1"/>
</dbReference>
<dbReference type="SUPFAM" id="SSF53613">
    <property type="entry name" value="Ribokinase-like"/>
    <property type="match status" value="1"/>
</dbReference>
<keyword evidence="3" id="KW-0521">NADP</keyword>
<feature type="domain" description="YjeF C-terminal" evidence="6">
    <location>
        <begin position="4"/>
        <end position="272"/>
    </location>
</feature>